<evidence type="ECO:0000313" key="1">
    <source>
        <dbReference type="EMBL" id="MBA5231070.1"/>
    </source>
</evidence>
<organism evidence="1 2">
    <name type="scientific">Pectobacterium aroidearum</name>
    <dbReference type="NCBI Taxonomy" id="1201031"/>
    <lineage>
        <taxon>Bacteria</taxon>
        <taxon>Pseudomonadati</taxon>
        <taxon>Pseudomonadota</taxon>
        <taxon>Gammaproteobacteria</taxon>
        <taxon>Enterobacterales</taxon>
        <taxon>Pectobacteriaceae</taxon>
        <taxon>Pectobacterium</taxon>
    </lineage>
</organism>
<protein>
    <submittedName>
        <fullName evidence="1">Uncharacterized protein</fullName>
    </submittedName>
</protein>
<proteinExistence type="predicted"/>
<name>A0ABR5Z993_9GAMM</name>
<dbReference type="Proteomes" id="UP000530038">
    <property type="component" value="Unassembled WGS sequence"/>
</dbReference>
<gene>
    <name evidence="1" type="ORF">H2Y56_02895</name>
</gene>
<dbReference type="EMBL" id="JACERK010000001">
    <property type="protein sequence ID" value="MBA5231070.1"/>
    <property type="molecule type" value="Genomic_DNA"/>
</dbReference>
<dbReference type="RefSeq" id="WP_181828543.1">
    <property type="nucleotide sequence ID" value="NZ_CP104757.1"/>
</dbReference>
<evidence type="ECO:0000313" key="2">
    <source>
        <dbReference type="Proteomes" id="UP000530038"/>
    </source>
</evidence>
<accession>A0ABR5Z993</accession>
<sequence length="202" mass="23545">MKYHLTILSTAIPILLWKVQGKSFSETVSLRHAFLTERDERRKLLRSLRSGDIERSEYIEKLSIIKIVTSFRAEKIPNSSLRLVSLFPSEASVVDFNYDMLVYDTYDYLDKVISLSLADPLSAALTIYYESTGDERSKVLKNYIRYGTNDEKEIWLLKYGFDPEDISWLLEIVSHIDEDDIVFKDISGLPEDKMEIIKRFLN</sequence>
<comment type="caution">
    <text evidence="1">The sequence shown here is derived from an EMBL/GenBank/DDBJ whole genome shotgun (WGS) entry which is preliminary data.</text>
</comment>
<reference evidence="1 2" key="1">
    <citation type="submission" date="2020-07" db="EMBL/GenBank/DDBJ databases">
        <title>Characterization of Pectobacterium aroidearum strains causing soft rot on Amorphophallus konjac.</title>
        <authorList>
            <person name="Xie H."/>
        </authorList>
    </citation>
    <scope>NUCLEOTIDE SEQUENCE [LARGE SCALE GENOMIC DNA]</scope>
    <source>
        <strain evidence="1 2">MY10</strain>
    </source>
</reference>
<keyword evidence="2" id="KW-1185">Reference proteome</keyword>